<keyword evidence="5" id="KW-0804">Transcription</keyword>
<evidence type="ECO:0000256" key="3">
    <source>
        <dbReference type="ARBA" id="ARBA00017307"/>
    </source>
</evidence>
<dbReference type="GO" id="GO:0005669">
    <property type="term" value="C:transcription factor TFIID complex"/>
    <property type="evidence" value="ECO:0007669"/>
    <property type="project" value="InterPro"/>
</dbReference>
<evidence type="ECO:0000256" key="5">
    <source>
        <dbReference type="ARBA" id="ARBA00023163"/>
    </source>
</evidence>
<dbReference type="InterPro" id="IPR019473">
    <property type="entry name" value="TFIID_su8_C"/>
</dbReference>
<dbReference type="InterPro" id="IPR037818">
    <property type="entry name" value="TAF8"/>
</dbReference>
<comment type="subcellular location">
    <subcellularLocation>
        <location evidence="1">Nucleus</location>
    </subcellularLocation>
</comment>
<dbReference type="Pfam" id="PF10406">
    <property type="entry name" value="TAF8_C"/>
    <property type="match status" value="1"/>
</dbReference>
<evidence type="ECO:0000313" key="9">
    <source>
        <dbReference type="EMBL" id="KAG8625318.1"/>
    </source>
</evidence>
<comment type="caution">
    <text evidence="9">The sequence shown here is derived from an EMBL/GenBank/DDBJ whole genome shotgun (WGS) entry which is preliminary data.</text>
</comment>
<gene>
    <name evidence="9" type="ORF">KVT40_007069</name>
</gene>
<evidence type="ECO:0000256" key="2">
    <source>
        <dbReference type="ARBA" id="ARBA00008767"/>
    </source>
</evidence>
<evidence type="ECO:0000313" key="10">
    <source>
        <dbReference type="Proteomes" id="UP000809789"/>
    </source>
</evidence>
<dbReference type="Pfam" id="PF07524">
    <property type="entry name" value="Bromo_TP"/>
    <property type="match status" value="1"/>
</dbReference>
<evidence type="ECO:0000256" key="4">
    <source>
        <dbReference type="ARBA" id="ARBA00023015"/>
    </source>
</evidence>
<dbReference type="InterPro" id="IPR006565">
    <property type="entry name" value="BTP"/>
</dbReference>
<dbReference type="GO" id="GO:0006367">
    <property type="term" value="P:transcription initiation at RNA polymerase II promoter"/>
    <property type="evidence" value="ECO:0007669"/>
    <property type="project" value="TreeGrafter"/>
</dbReference>
<evidence type="ECO:0000256" key="6">
    <source>
        <dbReference type="ARBA" id="ARBA00023242"/>
    </source>
</evidence>
<feature type="domain" description="Bromodomain associated" evidence="8">
    <location>
        <begin position="43"/>
        <end position="120"/>
    </location>
</feature>
<protein>
    <recommendedName>
        <fullName evidence="3">Transcription initiation factor TFIID subunit 8</fullName>
    </recommendedName>
</protein>
<dbReference type="AlphaFoldDB" id="A0A8K0PFI8"/>
<reference evidence="9" key="1">
    <citation type="submission" date="2021-07" db="EMBL/GenBank/DDBJ databases">
        <title>Elsinoe batatas strain:CRI-CJ2 Genome sequencing and assembly.</title>
        <authorList>
            <person name="Huang L."/>
        </authorList>
    </citation>
    <scope>NUCLEOTIDE SEQUENCE</scope>
    <source>
        <strain evidence="9">CRI-CJ2</strain>
    </source>
</reference>
<keyword evidence="4" id="KW-0805">Transcription regulation</keyword>
<dbReference type="PANTHER" id="PTHR46469:SF1">
    <property type="entry name" value="TRANSCRIPTION INITIATION FACTOR TFIID SUBUNIT 8"/>
    <property type="match status" value="1"/>
</dbReference>
<feature type="region of interest" description="Disordered" evidence="7">
    <location>
        <begin position="252"/>
        <end position="282"/>
    </location>
</feature>
<dbReference type="InterPro" id="IPR009072">
    <property type="entry name" value="Histone-fold"/>
</dbReference>
<dbReference type="Gene3D" id="1.10.20.10">
    <property type="entry name" value="Histone, subunit A"/>
    <property type="match status" value="1"/>
</dbReference>
<keyword evidence="6" id="KW-0539">Nucleus</keyword>
<accession>A0A8K0PFI8</accession>
<feature type="region of interest" description="Disordered" evidence="7">
    <location>
        <begin position="1"/>
        <end position="39"/>
    </location>
</feature>
<evidence type="ECO:0000256" key="7">
    <source>
        <dbReference type="SAM" id="MobiDB-lite"/>
    </source>
</evidence>
<comment type="similarity">
    <text evidence="2">Belongs to the TAF8 family.</text>
</comment>
<dbReference type="EMBL" id="JAESVG020000008">
    <property type="protein sequence ID" value="KAG8625318.1"/>
    <property type="molecule type" value="Genomic_DNA"/>
</dbReference>
<evidence type="ECO:0000256" key="1">
    <source>
        <dbReference type="ARBA" id="ARBA00004123"/>
    </source>
</evidence>
<organism evidence="9 10">
    <name type="scientific">Elsinoe batatas</name>
    <dbReference type="NCBI Taxonomy" id="2601811"/>
    <lineage>
        <taxon>Eukaryota</taxon>
        <taxon>Fungi</taxon>
        <taxon>Dikarya</taxon>
        <taxon>Ascomycota</taxon>
        <taxon>Pezizomycotina</taxon>
        <taxon>Dothideomycetes</taxon>
        <taxon>Dothideomycetidae</taxon>
        <taxon>Myriangiales</taxon>
        <taxon>Elsinoaceae</taxon>
        <taxon>Elsinoe</taxon>
    </lineage>
</organism>
<proteinExistence type="inferred from homology"/>
<dbReference type="PANTHER" id="PTHR46469">
    <property type="entry name" value="TRANSCRIPTION INITIATION FACTOR TFIID SUBUNIT 8"/>
    <property type="match status" value="1"/>
</dbReference>
<sequence>MMAANVYNEDIRSTKRQRTGKGPHHALSSKQIIPSATEPAPQDPYIVQRQLDKGVTTVLALAGFDSVTGAALHSLEALAEEYITSLLESTCASMLTARRTAPTPQDIIFALSQAHISSSQLEDQLALSIPDDIACPIIPSPAPDEPAPIDLKPILGGDLCEPPQQTYPQIPVHFPALPSKHAWRNTPYVAAREKDPRKIRERATQEGILAEKSLRKLAAATSKPRSMTQRTATKREREKVALWQDALASLVADQSQDAKDEGDIDMMTDGTSESKKKATSAIDQDDRAAMVVNYDRAHWRKGASFGSVRT</sequence>
<dbReference type="SMART" id="SM00576">
    <property type="entry name" value="BTP"/>
    <property type="match status" value="1"/>
</dbReference>
<dbReference type="CDD" id="cd00076">
    <property type="entry name" value="HFD_SF"/>
    <property type="match status" value="1"/>
</dbReference>
<feature type="compositionally biased region" description="Basic residues" evidence="7">
    <location>
        <begin position="14"/>
        <end position="24"/>
    </location>
</feature>
<keyword evidence="10" id="KW-1185">Reference proteome</keyword>
<evidence type="ECO:0000259" key="8">
    <source>
        <dbReference type="SMART" id="SM00576"/>
    </source>
</evidence>
<dbReference type="Proteomes" id="UP000809789">
    <property type="component" value="Unassembled WGS sequence"/>
</dbReference>
<dbReference type="GO" id="GO:0046982">
    <property type="term" value="F:protein heterodimerization activity"/>
    <property type="evidence" value="ECO:0007669"/>
    <property type="project" value="InterPro"/>
</dbReference>
<dbReference type="OrthoDB" id="2193813at2759"/>
<name>A0A8K0PFI8_9PEZI</name>